<proteinExistence type="predicted"/>
<sequence>MKFMQTLGLVTLLAISNISYAEMDSHEAMPMECKQKHGGMMSPEKMAKMKEMQQKRQQHMQKMEQHLANIEALLKELVELQKKK</sequence>
<name>A0A3B1B4I5_9ZZZZ</name>
<accession>A0A3B1B4I5</accession>
<feature type="coiled-coil region" evidence="1">
    <location>
        <begin position="49"/>
        <end position="83"/>
    </location>
</feature>
<keyword evidence="1" id="KW-0175">Coiled coil</keyword>
<organism evidence="2">
    <name type="scientific">hydrothermal vent metagenome</name>
    <dbReference type="NCBI Taxonomy" id="652676"/>
    <lineage>
        <taxon>unclassified sequences</taxon>
        <taxon>metagenomes</taxon>
        <taxon>ecological metagenomes</taxon>
    </lineage>
</organism>
<reference evidence="2" key="1">
    <citation type="submission" date="2018-06" db="EMBL/GenBank/DDBJ databases">
        <authorList>
            <person name="Zhirakovskaya E."/>
        </authorList>
    </citation>
    <scope>NUCLEOTIDE SEQUENCE</scope>
</reference>
<evidence type="ECO:0000313" key="2">
    <source>
        <dbReference type="EMBL" id="VAX06914.1"/>
    </source>
</evidence>
<dbReference type="EMBL" id="UOFY01000011">
    <property type="protein sequence ID" value="VAX06914.1"/>
    <property type="molecule type" value="Genomic_DNA"/>
</dbReference>
<dbReference type="AlphaFoldDB" id="A0A3B1B4I5"/>
<evidence type="ECO:0000256" key="1">
    <source>
        <dbReference type="SAM" id="Coils"/>
    </source>
</evidence>
<protein>
    <submittedName>
        <fullName evidence="2">Uncharacterized protein</fullName>
    </submittedName>
</protein>
<gene>
    <name evidence="2" type="ORF">MNBD_GAMMA25-1527</name>
</gene>